<reference evidence="2 3" key="1">
    <citation type="submission" date="2015-11" db="EMBL/GenBank/DDBJ databases">
        <title>The genome of Debaryomyces fabryi.</title>
        <authorList>
            <person name="Tafer H."/>
            <person name="Lopandic K."/>
        </authorList>
    </citation>
    <scope>NUCLEOTIDE SEQUENCE [LARGE SCALE GENOMIC DNA]</scope>
    <source>
        <strain evidence="2 3">CBS 789</strain>
    </source>
</reference>
<proteinExistence type="predicted"/>
<dbReference type="PROSITE" id="PS50053">
    <property type="entry name" value="UBIQUITIN_2"/>
    <property type="match status" value="1"/>
</dbReference>
<dbReference type="GeneID" id="26841011"/>
<evidence type="ECO:0000313" key="3">
    <source>
        <dbReference type="Proteomes" id="UP000054251"/>
    </source>
</evidence>
<comment type="caution">
    <text evidence="2">The sequence shown here is derived from an EMBL/GenBank/DDBJ whole genome shotgun (WGS) entry which is preliminary data.</text>
</comment>
<dbReference type="Gene3D" id="3.10.20.90">
    <property type="entry name" value="Phosphatidylinositol 3-kinase Catalytic Subunit, Chain A, domain 1"/>
    <property type="match status" value="1"/>
</dbReference>
<evidence type="ECO:0000313" key="2">
    <source>
        <dbReference type="EMBL" id="KSA00255.1"/>
    </source>
</evidence>
<dbReference type="Proteomes" id="UP000054251">
    <property type="component" value="Unassembled WGS sequence"/>
</dbReference>
<sequence length="216" mass="23572">MSVSAQNEREFASKFLQLIGLSADAKSDQFYSTADYHKLSSLGPSLPKIKVTLPKGKSAQTNTTENTTEVSLKSIKPPFKFSTQLSKVPVSHTIYKMKSDLIESLPLLKDANVKPTHLKLLVKGKVIQDTASLVSLVNEGQAISFMCMVNQPTSEPDNTADPTDDKIEDVIPVDVSNNSLVVSEDTWAKIYKVLVEDLGSEDLANKALAKLKSGFK</sequence>
<dbReference type="AlphaFoldDB" id="A0A0V1PWC8"/>
<keyword evidence="3" id="KW-1185">Reference proteome</keyword>
<dbReference type="RefSeq" id="XP_015466357.1">
    <property type="nucleotide sequence ID" value="XM_015612831.1"/>
</dbReference>
<gene>
    <name evidence="2" type="ORF">AC631_04002</name>
</gene>
<organism evidence="2 3">
    <name type="scientific">Debaryomyces fabryi</name>
    <dbReference type="NCBI Taxonomy" id="58627"/>
    <lineage>
        <taxon>Eukaryota</taxon>
        <taxon>Fungi</taxon>
        <taxon>Dikarya</taxon>
        <taxon>Ascomycota</taxon>
        <taxon>Saccharomycotina</taxon>
        <taxon>Pichiomycetes</taxon>
        <taxon>Debaryomycetaceae</taxon>
        <taxon>Debaryomyces</taxon>
    </lineage>
</organism>
<dbReference type="EMBL" id="LMYN01000096">
    <property type="protein sequence ID" value="KSA00255.1"/>
    <property type="molecule type" value="Genomic_DNA"/>
</dbReference>
<accession>A0A0V1PWC8</accession>
<evidence type="ECO:0000259" key="1">
    <source>
        <dbReference type="PROSITE" id="PS50053"/>
    </source>
</evidence>
<feature type="domain" description="Ubiquitin-like" evidence="1">
    <location>
        <begin position="68"/>
        <end position="133"/>
    </location>
</feature>
<dbReference type="OrthoDB" id="4067208at2759"/>
<dbReference type="InterPro" id="IPR000626">
    <property type="entry name" value="Ubiquitin-like_dom"/>
</dbReference>
<name>A0A0V1PWC8_9ASCO</name>
<protein>
    <recommendedName>
        <fullName evidence="1">Ubiquitin-like domain-containing protein</fullName>
    </recommendedName>
</protein>